<gene>
    <name evidence="2" type="ORF">SPIL2461_LOCUS8664</name>
</gene>
<evidence type="ECO:0000313" key="3">
    <source>
        <dbReference type="Proteomes" id="UP000649617"/>
    </source>
</evidence>
<keyword evidence="1" id="KW-0732">Signal</keyword>
<feature type="signal peptide" evidence="1">
    <location>
        <begin position="1"/>
        <end position="28"/>
    </location>
</feature>
<accession>A0A812Q9L6</accession>
<proteinExistence type="predicted"/>
<sequence length="259" mass="28432">MPDGYSNAGSLFLHVLAFLAAAGIHARASSPEPFGGDFENPFDASIHFRPDVDDSMDLLTTDPDELPLGDETWRSQPRANTGTIDPFSCVDTTRHSAIACFDFSMASCTPFQQTHCDCTAVRPICVTQSNKKASPASSDFPEKHSCCSRPGTASEGMLLGKAKESSPFAKHIMEKALSSWDTREKTKCYSTARSARGTVSLTDCKTKCLEEKREVEPKECDAILYKEKGNGKGLCFVLFGLDEPSCEESEKWQTLIYKK</sequence>
<dbReference type="Proteomes" id="UP000649617">
    <property type="component" value="Unassembled WGS sequence"/>
</dbReference>
<evidence type="ECO:0000256" key="1">
    <source>
        <dbReference type="SAM" id="SignalP"/>
    </source>
</evidence>
<dbReference type="OrthoDB" id="407934at2759"/>
<dbReference type="AlphaFoldDB" id="A0A812Q9L6"/>
<name>A0A812Q9L6_SYMPI</name>
<organism evidence="2 3">
    <name type="scientific">Symbiodinium pilosum</name>
    <name type="common">Dinoflagellate</name>
    <dbReference type="NCBI Taxonomy" id="2952"/>
    <lineage>
        <taxon>Eukaryota</taxon>
        <taxon>Sar</taxon>
        <taxon>Alveolata</taxon>
        <taxon>Dinophyceae</taxon>
        <taxon>Suessiales</taxon>
        <taxon>Symbiodiniaceae</taxon>
        <taxon>Symbiodinium</taxon>
    </lineage>
</organism>
<comment type="caution">
    <text evidence="2">The sequence shown here is derived from an EMBL/GenBank/DDBJ whole genome shotgun (WGS) entry which is preliminary data.</text>
</comment>
<protein>
    <submittedName>
        <fullName evidence="2">Uncharacterized protein</fullName>
    </submittedName>
</protein>
<evidence type="ECO:0000313" key="2">
    <source>
        <dbReference type="EMBL" id="CAE7361927.1"/>
    </source>
</evidence>
<reference evidence="2" key="1">
    <citation type="submission" date="2021-02" db="EMBL/GenBank/DDBJ databases">
        <authorList>
            <person name="Dougan E. K."/>
            <person name="Rhodes N."/>
            <person name="Thang M."/>
            <person name="Chan C."/>
        </authorList>
    </citation>
    <scope>NUCLEOTIDE SEQUENCE</scope>
</reference>
<keyword evidence="3" id="KW-1185">Reference proteome</keyword>
<dbReference type="EMBL" id="CAJNIZ010014446">
    <property type="protein sequence ID" value="CAE7361927.1"/>
    <property type="molecule type" value="Genomic_DNA"/>
</dbReference>
<feature type="chain" id="PRO_5032409077" evidence="1">
    <location>
        <begin position="29"/>
        <end position="259"/>
    </location>
</feature>